<evidence type="ECO:0000313" key="5">
    <source>
        <dbReference type="EMBL" id="RRH69771.1"/>
    </source>
</evidence>
<evidence type="ECO:0000313" key="6">
    <source>
        <dbReference type="Proteomes" id="UP000282125"/>
    </source>
</evidence>
<dbReference type="PANTHER" id="PTHR33376:SF5">
    <property type="entry name" value="EXTRACYTOPLASMIC SOLUTE RECEPTOR PROTEIN"/>
    <property type="match status" value="1"/>
</dbReference>
<accession>A0A3P3D6J3</accession>
<evidence type="ECO:0000256" key="4">
    <source>
        <dbReference type="SAM" id="MobiDB-lite"/>
    </source>
</evidence>
<organism evidence="5 6">
    <name type="scientific">Falsigemmobacter faecalis</name>
    <dbReference type="NCBI Taxonomy" id="2488730"/>
    <lineage>
        <taxon>Bacteria</taxon>
        <taxon>Pseudomonadati</taxon>
        <taxon>Pseudomonadota</taxon>
        <taxon>Alphaproteobacteria</taxon>
        <taxon>Rhodobacterales</taxon>
        <taxon>Paracoccaceae</taxon>
        <taxon>Falsigemmobacter</taxon>
    </lineage>
</organism>
<comment type="caution">
    <text evidence="5">The sequence shown here is derived from an EMBL/GenBank/DDBJ whole genome shotgun (WGS) entry which is preliminary data.</text>
</comment>
<dbReference type="Gene3D" id="3.40.190.170">
    <property type="entry name" value="Bacterial extracellular solute-binding protein, family 7"/>
    <property type="match status" value="1"/>
</dbReference>
<dbReference type="GO" id="GO:0055085">
    <property type="term" value="P:transmembrane transport"/>
    <property type="evidence" value="ECO:0007669"/>
    <property type="project" value="InterPro"/>
</dbReference>
<gene>
    <name evidence="5" type="ORF">EG244_18035</name>
</gene>
<feature type="region of interest" description="Disordered" evidence="4">
    <location>
        <begin position="1"/>
        <end position="47"/>
    </location>
</feature>
<dbReference type="PANTHER" id="PTHR33376">
    <property type="match status" value="1"/>
</dbReference>
<keyword evidence="3" id="KW-0574">Periplasm</keyword>
<keyword evidence="6" id="KW-1185">Reference proteome</keyword>
<reference evidence="5 6" key="1">
    <citation type="submission" date="2018-11" db="EMBL/GenBank/DDBJ databases">
        <title>Gemmobacter sp. nov., YIM 102744-1 draft genome.</title>
        <authorList>
            <person name="Li G."/>
            <person name="Jiang Y."/>
        </authorList>
    </citation>
    <scope>NUCLEOTIDE SEQUENCE [LARGE SCALE GENOMIC DNA]</scope>
    <source>
        <strain evidence="5 6">YIM 102744-1</strain>
    </source>
</reference>
<proteinExistence type="predicted"/>
<evidence type="ECO:0000256" key="2">
    <source>
        <dbReference type="ARBA" id="ARBA00022729"/>
    </source>
</evidence>
<dbReference type="GO" id="GO:0042597">
    <property type="term" value="C:periplasmic space"/>
    <property type="evidence" value="ECO:0007669"/>
    <property type="project" value="UniProtKB-SubCell"/>
</dbReference>
<dbReference type="EMBL" id="RRAZ01000041">
    <property type="protein sequence ID" value="RRH69771.1"/>
    <property type="molecule type" value="Genomic_DNA"/>
</dbReference>
<dbReference type="Proteomes" id="UP000282125">
    <property type="component" value="Unassembled WGS sequence"/>
</dbReference>
<evidence type="ECO:0000256" key="3">
    <source>
        <dbReference type="ARBA" id="ARBA00022764"/>
    </source>
</evidence>
<dbReference type="NCBIfam" id="NF037995">
    <property type="entry name" value="TRAP_S1"/>
    <property type="match status" value="1"/>
</dbReference>
<keyword evidence="2" id="KW-0732">Signal</keyword>
<dbReference type="AlphaFoldDB" id="A0A3P3D6J3"/>
<comment type="subcellular location">
    <subcellularLocation>
        <location evidence="1">Periplasm</location>
    </subcellularLocation>
</comment>
<dbReference type="InterPro" id="IPR018389">
    <property type="entry name" value="DctP_fam"/>
</dbReference>
<dbReference type="InterPro" id="IPR038404">
    <property type="entry name" value="TRAP_DctP_sf"/>
</dbReference>
<sequence length="417" mass="45154">MRRGRGLCAADHASVPPGGCAPSEGPQRRRPRSEPSAAAEYPDCGPVTPLRARRGGCARRGPNPLSGGDFFMKQTRRSFTRTFAIGSALALAGWSQNPAPAEAQEVITWRLQAHLPTGSGSWNDSVVALSTRVAERSNGRLKISVHPADSLMASSEIFPAVARGVIEMGYSSPAYFQDQVPTGGLAFSIPGAFQSVWEATYFWKHLGFEALIREEAQAKGVHYFTDKLYPTELVLKEVPASLADLSKMRIRSAGALQRYLAGVGAAPVFAPGSEIYLALTTGVVDGAHWGAAQEANSLSLYEAAKFHMRPALGIGGVEAFIINEKAMAALPEDLRDILSQTLEENFWARTVEYQHQEEKMLRELAQSQGVTVAQLPQDVQDKMREAGKAFRAEEAARSPNAAEAVRRLEDFLAGMGR</sequence>
<name>A0A3P3D6J3_9RHOB</name>
<evidence type="ECO:0000256" key="1">
    <source>
        <dbReference type="ARBA" id="ARBA00004418"/>
    </source>
</evidence>
<protein>
    <submittedName>
        <fullName evidence="5">Twin-arginine translocation pathway signal protein</fullName>
    </submittedName>
</protein>
<dbReference type="Pfam" id="PF03480">
    <property type="entry name" value="DctP"/>
    <property type="match status" value="1"/>
</dbReference>